<sequence length="88" mass="9848">AALFCVDCYVLKALERFFIDLVAGESLIKERAAAQSKPSLSGHDILLMLIEEFDGPLGTCLPIENFYSSLHARGARSIRRLVRLIIHF</sequence>
<evidence type="ECO:0000313" key="1">
    <source>
        <dbReference type="EMBL" id="MCE3216772.1"/>
    </source>
</evidence>
<proteinExistence type="predicted"/>
<reference evidence="1 2" key="1">
    <citation type="journal article" date="2021" name="BMC Genomics">
        <title>Datura genome reveals duplications of psychoactive alkaloid biosynthetic genes and high mutation rate following tissue culture.</title>
        <authorList>
            <person name="Rajewski A."/>
            <person name="Carter-House D."/>
            <person name="Stajich J."/>
            <person name="Litt A."/>
        </authorList>
    </citation>
    <scope>NUCLEOTIDE SEQUENCE [LARGE SCALE GENOMIC DNA]</scope>
    <source>
        <strain evidence="1">AR-01</strain>
    </source>
</reference>
<dbReference type="EMBL" id="JACEIK010014098">
    <property type="protein sequence ID" value="MCE3216772.1"/>
    <property type="molecule type" value="Genomic_DNA"/>
</dbReference>
<gene>
    <name evidence="1" type="ORF">HAX54_007957</name>
</gene>
<organism evidence="1 2">
    <name type="scientific">Datura stramonium</name>
    <name type="common">Jimsonweed</name>
    <name type="synonym">Common thornapple</name>
    <dbReference type="NCBI Taxonomy" id="4076"/>
    <lineage>
        <taxon>Eukaryota</taxon>
        <taxon>Viridiplantae</taxon>
        <taxon>Streptophyta</taxon>
        <taxon>Embryophyta</taxon>
        <taxon>Tracheophyta</taxon>
        <taxon>Spermatophyta</taxon>
        <taxon>Magnoliopsida</taxon>
        <taxon>eudicotyledons</taxon>
        <taxon>Gunneridae</taxon>
        <taxon>Pentapetalae</taxon>
        <taxon>asterids</taxon>
        <taxon>lamiids</taxon>
        <taxon>Solanales</taxon>
        <taxon>Solanaceae</taxon>
        <taxon>Solanoideae</taxon>
        <taxon>Datureae</taxon>
        <taxon>Datura</taxon>
    </lineage>
</organism>
<accession>A0ABS8WZN8</accession>
<comment type="caution">
    <text evidence="1">The sequence shown here is derived from an EMBL/GenBank/DDBJ whole genome shotgun (WGS) entry which is preliminary data.</text>
</comment>
<protein>
    <submittedName>
        <fullName evidence="1">Uncharacterized protein</fullName>
    </submittedName>
</protein>
<name>A0ABS8WZN8_DATST</name>
<dbReference type="Proteomes" id="UP000823775">
    <property type="component" value="Unassembled WGS sequence"/>
</dbReference>
<keyword evidence="2" id="KW-1185">Reference proteome</keyword>
<evidence type="ECO:0000313" key="2">
    <source>
        <dbReference type="Proteomes" id="UP000823775"/>
    </source>
</evidence>
<feature type="non-terminal residue" evidence="1">
    <location>
        <position position="1"/>
    </location>
</feature>